<gene>
    <name evidence="3" type="ORF">K7862_33410</name>
</gene>
<accession>A0ABS7QH55</accession>
<sequence>MRRGRTGAERDAVTVEIAYAALVGAVLAAVGFLAVAGPALAGAVHGQVRKESFAAAAVLAAAVFCGWVARTLRRFERQNRLPAADTAGADGPPPRVPRQRAGPPEGGPAENAPRPPGDHPSQPGRTSPDS</sequence>
<protein>
    <submittedName>
        <fullName evidence="3">DUF6332 family protein</fullName>
    </submittedName>
</protein>
<keyword evidence="2" id="KW-0472">Membrane</keyword>
<dbReference type="EMBL" id="JAINZZ010000075">
    <property type="protein sequence ID" value="MBY8882503.1"/>
    <property type="molecule type" value="Genomic_DNA"/>
</dbReference>
<dbReference type="Proteomes" id="UP000778578">
    <property type="component" value="Unassembled WGS sequence"/>
</dbReference>
<feature type="region of interest" description="Disordered" evidence="1">
    <location>
        <begin position="78"/>
        <end position="130"/>
    </location>
</feature>
<feature type="compositionally biased region" description="Low complexity" evidence="1">
    <location>
        <begin position="99"/>
        <end position="112"/>
    </location>
</feature>
<dbReference type="RefSeq" id="WP_222968864.1">
    <property type="nucleotide sequence ID" value="NZ_JAINZZ010000075.1"/>
</dbReference>
<keyword evidence="2" id="KW-0812">Transmembrane</keyword>
<reference evidence="3 4" key="1">
    <citation type="submission" date="2021-08" db="EMBL/GenBank/DDBJ databases">
        <title>WGS of actinomycetes from Thailand.</title>
        <authorList>
            <person name="Thawai C."/>
        </authorList>
    </citation>
    <scope>NUCLEOTIDE SEQUENCE [LARGE SCALE GENOMIC DNA]</scope>
    <source>
        <strain evidence="3 4">PLK6-54</strain>
    </source>
</reference>
<feature type="transmembrane region" description="Helical" evidence="2">
    <location>
        <begin position="53"/>
        <end position="72"/>
    </location>
</feature>
<evidence type="ECO:0000313" key="3">
    <source>
        <dbReference type="EMBL" id="MBY8882503.1"/>
    </source>
</evidence>
<evidence type="ECO:0000313" key="4">
    <source>
        <dbReference type="Proteomes" id="UP000778578"/>
    </source>
</evidence>
<comment type="caution">
    <text evidence="3">The sequence shown here is derived from an EMBL/GenBank/DDBJ whole genome shotgun (WGS) entry which is preliminary data.</text>
</comment>
<evidence type="ECO:0000256" key="2">
    <source>
        <dbReference type="SAM" id="Phobius"/>
    </source>
</evidence>
<keyword evidence="4" id="KW-1185">Reference proteome</keyword>
<keyword evidence="2" id="KW-1133">Transmembrane helix</keyword>
<proteinExistence type="predicted"/>
<name>A0ABS7QH55_9ACTN</name>
<evidence type="ECO:0000256" key="1">
    <source>
        <dbReference type="SAM" id="MobiDB-lite"/>
    </source>
</evidence>
<dbReference type="Pfam" id="PF19857">
    <property type="entry name" value="DUF6332"/>
    <property type="match status" value="1"/>
</dbReference>
<organism evidence="3 4">
    <name type="scientific">Actinacidiphila acidipaludis</name>
    <dbReference type="NCBI Taxonomy" id="2873382"/>
    <lineage>
        <taxon>Bacteria</taxon>
        <taxon>Bacillati</taxon>
        <taxon>Actinomycetota</taxon>
        <taxon>Actinomycetes</taxon>
        <taxon>Kitasatosporales</taxon>
        <taxon>Streptomycetaceae</taxon>
        <taxon>Actinacidiphila</taxon>
    </lineage>
</organism>
<feature type="transmembrane region" description="Helical" evidence="2">
    <location>
        <begin position="12"/>
        <end position="41"/>
    </location>
</feature>
<dbReference type="InterPro" id="IPR046295">
    <property type="entry name" value="DUF6332"/>
</dbReference>